<dbReference type="AlphaFoldDB" id="A0AAN9QX92"/>
<gene>
    <name evidence="1" type="ORF">VNO77_09140</name>
</gene>
<accession>A0AAN9QX92</accession>
<name>A0AAN9QX92_CANGL</name>
<dbReference type="Proteomes" id="UP001367508">
    <property type="component" value="Unassembled WGS sequence"/>
</dbReference>
<evidence type="ECO:0000313" key="2">
    <source>
        <dbReference type="Proteomes" id="UP001367508"/>
    </source>
</evidence>
<sequence length="79" mass="8385">MGTGRASLSEVMIVVDLKVAAIANGKVLTLDVYEVNSLLDVAHGSPKARYDLWCGDDPWASEVFGTSGACFSIVDGHTR</sequence>
<keyword evidence="2" id="KW-1185">Reference proteome</keyword>
<proteinExistence type="predicted"/>
<evidence type="ECO:0000313" key="1">
    <source>
        <dbReference type="EMBL" id="KAK7350466.1"/>
    </source>
</evidence>
<comment type="caution">
    <text evidence="1">The sequence shown here is derived from an EMBL/GenBank/DDBJ whole genome shotgun (WGS) entry which is preliminary data.</text>
</comment>
<reference evidence="1 2" key="1">
    <citation type="submission" date="2024-01" db="EMBL/GenBank/DDBJ databases">
        <title>The genomes of 5 underutilized Papilionoideae crops provide insights into root nodulation and disease resistanc.</title>
        <authorList>
            <person name="Jiang F."/>
        </authorList>
    </citation>
    <scope>NUCLEOTIDE SEQUENCE [LARGE SCALE GENOMIC DNA]</scope>
    <source>
        <strain evidence="1">LVBAO_FW01</strain>
        <tissue evidence="1">Leaves</tissue>
    </source>
</reference>
<protein>
    <submittedName>
        <fullName evidence="1">Uncharacterized protein</fullName>
    </submittedName>
</protein>
<organism evidence="1 2">
    <name type="scientific">Canavalia gladiata</name>
    <name type="common">Sword bean</name>
    <name type="synonym">Dolichos gladiatus</name>
    <dbReference type="NCBI Taxonomy" id="3824"/>
    <lineage>
        <taxon>Eukaryota</taxon>
        <taxon>Viridiplantae</taxon>
        <taxon>Streptophyta</taxon>
        <taxon>Embryophyta</taxon>
        <taxon>Tracheophyta</taxon>
        <taxon>Spermatophyta</taxon>
        <taxon>Magnoliopsida</taxon>
        <taxon>eudicotyledons</taxon>
        <taxon>Gunneridae</taxon>
        <taxon>Pentapetalae</taxon>
        <taxon>rosids</taxon>
        <taxon>fabids</taxon>
        <taxon>Fabales</taxon>
        <taxon>Fabaceae</taxon>
        <taxon>Papilionoideae</taxon>
        <taxon>50 kb inversion clade</taxon>
        <taxon>NPAAA clade</taxon>
        <taxon>indigoferoid/millettioid clade</taxon>
        <taxon>Phaseoleae</taxon>
        <taxon>Canavalia</taxon>
    </lineage>
</organism>
<dbReference type="EMBL" id="JAYMYQ010000002">
    <property type="protein sequence ID" value="KAK7350466.1"/>
    <property type="molecule type" value="Genomic_DNA"/>
</dbReference>